<dbReference type="Pfam" id="PF00823">
    <property type="entry name" value="PPE"/>
    <property type="match status" value="1"/>
</dbReference>
<protein>
    <submittedName>
        <fullName evidence="4">Putative PPE family protein PPE65</fullName>
    </submittedName>
</protein>
<dbReference type="GO" id="GO:0052572">
    <property type="term" value="P:response to host immune response"/>
    <property type="evidence" value="ECO:0007669"/>
    <property type="project" value="TreeGrafter"/>
</dbReference>
<dbReference type="Proteomes" id="UP000465360">
    <property type="component" value="Unassembled WGS sequence"/>
</dbReference>
<feature type="domain" description="PPE" evidence="2">
    <location>
        <begin position="2"/>
        <end position="165"/>
    </location>
</feature>
<dbReference type="InterPro" id="IPR022171">
    <property type="entry name" value="PPE_C"/>
</dbReference>
<dbReference type="PANTHER" id="PTHR46766:SF1">
    <property type="entry name" value="GLUTAMINE-RICH PROTEIN 2"/>
    <property type="match status" value="1"/>
</dbReference>
<dbReference type="PANTHER" id="PTHR46766">
    <property type="entry name" value="GLUTAMINE-RICH PROTEIN 2"/>
    <property type="match status" value="1"/>
</dbReference>
<keyword evidence="5" id="KW-1185">Reference proteome</keyword>
<comment type="similarity">
    <text evidence="1">Belongs to the mycobacterial PPE family.</text>
</comment>
<proteinExistence type="inferred from homology"/>
<dbReference type="FunFam" id="1.20.1260.20:FF:000001">
    <property type="entry name" value="PPE family protein PPE41"/>
    <property type="match status" value="1"/>
</dbReference>
<evidence type="ECO:0000259" key="2">
    <source>
        <dbReference type="Pfam" id="PF00823"/>
    </source>
</evidence>
<feature type="domain" description="PPE family C-terminal" evidence="3">
    <location>
        <begin position="334"/>
        <end position="413"/>
    </location>
</feature>
<accession>A0A7I9YX82</accession>
<dbReference type="InterPro" id="IPR000030">
    <property type="entry name" value="PPE_dom"/>
</dbReference>
<evidence type="ECO:0000259" key="3">
    <source>
        <dbReference type="Pfam" id="PF12484"/>
    </source>
</evidence>
<organism evidence="4 5">
    <name type="scientific">Mycobacterium bourgelatii</name>
    <dbReference type="NCBI Taxonomy" id="1273442"/>
    <lineage>
        <taxon>Bacteria</taxon>
        <taxon>Bacillati</taxon>
        <taxon>Actinomycetota</taxon>
        <taxon>Actinomycetes</taxon>
        <taxon>Mycobacteriales</taxon>
        <taxon>Mycobacteriaceae</taxon>
        <taxon>Mycobacterium</taxon>
    </lineage>
</organism>
<sequence length="417" mass="40610">MDFAALPPEVNSALMYAGPGSGPMLAAAAAWEGLAAELQSVASSYLAVVNGLTDGPWHGPSAAAMAAAALPQISWLNIAAGQASEVAAQAIAASSAYEAAFLATVPPPEIAANRALLATLMATNFLGQNTAAIAATEAQYLEMWAQDAAAMYSYSAATAAATQLPQLTPQSTGISMAGLGSQVNAQVSALNAAAAAQGMGNIPTTLSQMAGLTNLPPWLADPAAALGLTGHTWTPDGSGLVLNGMLGDVVEGITGSATVDGSTIFDAYIRLASPARLSTTMMKDLDGLAHSFIPNLGKAAEGAAKAAGDAAAAAVPALGNGAGNILGTGLGGITGTASKVGALSVPASWANALPGAANPVNVALNGLTSGAAAESAVGGFGGVPLMPGAGTGRSVANFAAPRYGFKPSVVAQPFAGG</sequence>
<evidence type="ECO:0000313" key="5">
    <source>
        <dbReference type="Proteomes" id="UP000465360"/>
    </source>
</evidence>
<dbReference type="InterPro" id="IPR038332">
    <property type="entry name" value="PPE_sf"/>
</dbReference>
<reference evidence="4 5" key="1">
    <citation type="journal article" date="2019" name="Emerg. Microbes Infect.">
        <title>Comprehensive subspecies identification of 175 nontuberculous mycobacteria species based on 7547 genomic profiles.</title>
        <authorList>
            <person name="Matsumoto Y."/>
            <person name="Kinjo T."/>
            <person name="Motooka D."/>
            <person name="Nabeya D."/>
            <person name="Jung N."/>
            <person name="Uechi K."/>
            <person name="Horii T."/>
            <person name="Iida T."/>
            <person name="Fujita J."/>
            <person name="Nakamura S."/>
        </authorList>
    </citation>
    <scope>NUCLEOTIDE SEQUENCE [LARGE SCALE GENOMIC DNA]</scope>
    <source>
        <strain evidence="4 5">JCM 30725</strain>
    </source>
</reference>
<dbReference type="Gene3D" id="1.20.1260.20">
    <property type="entry name" value="PPE superfamily"/>
    <property type="match status" value="1"/>
</dbReference>
<gene>
    <name evidence="4" type="primary">PPE65_1</name>
    <name evidence="4" type="ORF">MBOU_52550</name>
</gene>
<comment type="caution">
    <text evidence="4">The sequence shown here is derived from an EMBL/GenBank/DDBJ whole genome shotgun (WGS) entry which is preliminary data.</text>
</comment>
<evidence type="ECO:0000256" key="1">
    <source>
        <dbReference type="ARBA" id="ARBA00010652"/>
    </source>
</evidence>
<evidence type="ECO:0000313" key="4">
    <source>
        <dbReference type="EMBL" id="GFG93213.1"/>
    </source>
</evidence>
<dbReference type="AlphaFoldDB" id="A0A7I9YX82"/>
<dbReference type="Pfam" id="PF12484">
    <property type="entry name" value="PPE-SVP"/>
    <property type="match status" value="1"/>
</dbReference>
<dbReference type="SUPFAM" id="SSF140459">
    <property type="entry name" value="PE/PPE dimer-like"/>
    <property type="match status" value="1"/>
</dbReference>
<name>A0A7I9YX82_MYCBU</name>
<dbReference type="EMBL" id="BLKZ01000002">
    <property type="protein sequence ID" value="GFG93213.1"/>
    <property type="molecule type" value="Genomic_DNA"/>
</dbReference>